<accession>A0ABP9SL07</accession>
<dbReference type="RefSeq" id="WP_345637377.1">
    <property type="nucleotide sequence ID" value="NZ_BAABJQ010000033.1"/>
</dbReference>
<dbReference type="Gene3D" id="3.40.50.150">
    <property type="entry name" value="Vaccinia Virus protein VP39"/>
    <property type="match status" value="1"/>
</dbReference>
<dbReference type="InterPro" id="IPR029063">
    <property type="entry name" value="SAM-dependent_MTases_sf"/>
</dbReference>
<name>A0ABP9SL07_9ACTN</name>
<sequence length="380" mass="41577">MDNTADPQWQLIEVGGNAIEVRTSRRPPQGGRRLWPSVGEYPVYDEFFYGVMLQDEERNKLFREAITLQAEGRVVLELGVGPDLLWTSLAAESGAAKVFAVEVLEESARVARERARRIGPHVTVLYGDATQVVLPQDAELCIAELVGAIGGAEGIAAAVDDARRRHLRPGAPVVPHRVRTPIAALGARALLGDAPALHPEAASYTAQVFDSVESIFDVRMCLSGVSYADLLTDTAMLEDLNLTSGAYDNPREIHLKVTRPGEIDSFVLWLQLQCAASQPYLDSMDTDTNWTPVLVPFDTDRAVRVEVGDTLAVTATRRLYDEVHPEWSFAATVRHRDGTVTPVRAECPYANGPVRASWLHRALFRDPVPTGATSESSGTR</sequence>
<dbReference type="EMBL" id="BAABJQ010000033">
    <property type="protein sequence ID" value="GAA5198365.1"/>
    <property type="molecule type" value="Genomic_DNA"/>
</dbReference>
<protein>
    <recommendedName>
        <fullName evidence="3">Protein arginine N-methyltransferase 1</fullName>
    </recommendedName>
</protein>
<dbReference type="InterPro" id="IPR025799">
    <property type="entry name" value="Arg_MeTrfase"/>
</dbReference>
<dbReference type="Proteomes" id="UP001501570">
    <property type="component" value="Unassembled WGS sequence"/>
</dbReference>
<reference evidence="2" key="1">
    <citation type="journal article" date="2019" name="Int. J. Syst. Evol. Microbiol.">
        <title>The Global Catalogue of Microorganisms (GCM) 10K type strain sequencing project: providing services to taxonomists for standard genome sequencing and annotation.</title>
        <authorList>
            <consortium name="The Broad Institute Genomics Platform"/>
            <consortium name="The Broad Institute Genome Sequencing Center for Infectious Disease"/>
            <person name="Wu L."/>
            <person name="Ma J."/>
        </authorList>
    </citation>
    <scope>NUCLEOTIDE SEQUENCE [LARGE SCALE GENOMIC DNA]</scope>
    <source>
        <strain evidence="2">JCM 18304</strain>
    </source>
</reference>
<keyword evidence="2" id="KW-1185">Reference proteome</keyword>
<evidence type="ECO:0000313" key="1">
    <source>
        <dbReference type="EMBL" id="GAA5198365.1"/>
    </source>
</evidence>
<dbReference type="SUPFAM" id="SSF53335">
    <property type="entry name" value="S-adenosyl-L-methionine-dependent methyltransferases"/>
    <property type="match status" value="1"/>
</dbReference>
<evidence type="ECO:0000313" key="2">
    <source>
        <dbReference type="Proteomes" id="UP001501570"/>
    </source>
</evidence>
<gene>
    <name evidence="1" type="ORF">GCM10023322_71550</name>
</gene>
<evidence type="ECO:0008006" key="3">
    <source>
        <dbReference type="Google" id="ProtNLM"/>
    </source>
</evidence>
<organism evidence="1 2">
    <name type="scientific">Rugosimonospora acidiphila</name>
    <dbReference type="NCBI Taxonomy" id="556531"/>
    <lineage>
        <taxon>Bacteria</taxon>
        <taxon>Bacillati</taxon>
        <taxon>Actinomycetota</taxon>
        <taxon>Actinomycetes</taxon>
        <taxon>Micromonosporales</taxon>
        <taxon>Micromonosporaceae</taxon>
        <taxon>Rugosimonospora</taxon>
    </lineage>
</organism>
<dbReference type="PANTHER" id="PTHR11006">
    <property type="entry name" value="PROTEIN ARGININE N-METHYLTRANSFERASE"/>
    <property type="match status" value="1"/>
</dbReference>
<comment type="caution">
    <text evidence="1">The sequence shown here is derived from an EMBL/GenBank/DDBJ whole genome shotgun (WGS) entry which is preliminary data.</text>
</comment>
<dbReference type="PANTHER" id="PTHR11006:SF53">
    <property type="entry name" value="PROTEIN ARGININE N-METHYLTRANSFERASE 3"/>
    <property type="match status" value="1"/>
</dbReference>
<proteinExistence type="predicted"/>